<keyword evidence="2" id="KW-1185">Reference proteome</keyword>
<reference evidence="1" key="2">
    <citation type="submission" date="2025-09" db="UniProtKB">
        <authorList>
            <consortium name="EnsemblPlants"/>
        </authorList>
    </citation>
    <scope>IDENTIFICATION</scope>
</reference>
<name>A0ACD5WAB1_AVESA</name>
<dbReference type="EnsemblPlants" id="AVESA.00010b.r2.4AG0587290.1">
    <property type="protein sequence ID" value="AVESA.00010b.r2.4AG0587290.1.CDS"/>
    <property type="gene ID" value="AVESA.00010b.r2.4AG0587290"/>
</dbReference>
<dbReference type="Proteomes" id="UP001732700">
    <property type="component" value="Chromosome 4A"/>
</dbReference>
<evidence type="ECO:0000313" key="1">
    <source>
        <dbReference type="EnsemblPlants" id="AVESA.00010b.r2.4AG0587290.1.CDS"/>
    </source>
</evidence>
<protein>
    <submittedName>
        <fullName evidence="1">Uncharacterized protein</fullName>
    </submittedName>
</protein>
<reference evidence="1" key="1">
    <citation type="submission" date="2021-05" db="EMBL/GenBank/DDBJ databases">
        <authorList>
            <person name="Scholz U."/>
            <person name="Mascher M."/>
            <person name="Fiebig A."/>
        </authorList>
    </citation>
    <scope>NUCLEOTIDE SEQUENCE [LARGE SCALE GENOMIC DNA]</scope>
</reference>
<organism evidence="1 2">
    <name type="scientific">Avena sativa</name>
    <name type="common">Oat</name>
    <dbReference type="NCBI Taxonomy" id="4498"/>
    <lineage>
        <taxon>Eukaryota</taxon>
        <taxon>Viridiplantae</taxon>
        <taxon>Streptophyta</taxon>
        <taxon>Embryophyta</taxon>
        <taxon>Tracheophyta</taxon>
        <taxon>Spermatophyta</taxon>
        <taxon>Magnoliopsida</taxon>
        <taxon>Liliopsida</taxon>
        <taxon>Poales</taxon>
        <taxon>Poaceae</taxon>
        <taxon>BOP clade</taxon>
        <taxon>Pooideae</taxon>
        <taxon>Poodae</taxon>
        <taxon>Poeae</taxon>
        <taxon>Poeae Chloroplast Group 1 (Aveneae type)</taxon>
        <taxon>Aveninae</taxon>
        <taxon>Avena</taxon>
    </lineage>
</organism>
<sequence length="172" mass="19420">MMHMPCELDQATADDLAQLGPVLYECVAHVVEGSFDKTDRSLRKIRQLASVVDGPLQRLSMIIADSLARRLLCPIQGFAAALIDPSCYLEQCCLWAARENFASISPYLSTGFVTINRAILEQVQDEKVTPTLIFLIRFSIHTHVFIYTMSSPYLLMKPILITDLMWIFSHVI</sequence>
<accession>A0ACD5WAB1</accession>
<evidence type="ECO:0000313" key="2">
    <source>
        <dbReference type="Proteomes" id="UP001732700"/>
    </source>
</evidence>
<proteinExistence type="predicted"/>